<dbReference type="Proteomes" id="UP000675047">
    <property type="component" value="Unassembled WGS sequence"/>
</dbReference>
<evidence type="ECO:0000313" key="2">
    <source>
        <dbReference type="Proteomes" id="UP000675047"/>
    </source>
</evidence>
<name>A0A940X5Q4_9FLAO</name>
<reference evidence="1 2" key="1">
    <citation type="submission" date="2021-03" db="EMBL/GenBank/DDBJ databases">
        <title>Flavobacterium Flabelliformis Sp. Nov. And Flavobacterium Geliluteum Sp. Nov., Two Novel Multidrug Resistant Psychrophilic Species Isolated From Antarctica.</title>
        <authorList>
            <person name="Kralova S."/>
            <person name="Busse H.J."/>
            <person name="Bezdicek M."/>
            <person name="Nykrynova M."/>
            <person name="Kroupova E."/>
            <person name="Krsek D."/>
            <person name="Sedlacek I."/>
        </authorList>
    </citation>
    <scope>NUCLEOTIDE SEQUENCE [LARGE SCALE GENOMIC DNA]</scope>
    <source>
        <strain evidence="1 2">P7388</strain>
    </source>
</reference>
<accession>A0A940X5Q4</accession>
<organism evidence="1 2">
    <name type="scientific">Flavobacterium geliluteum</name>
    <dbReference type="NCBI Taxonomy" id="2816120"/>
    <lineage>
        <taxon>Bacteria</taxon>
        <taxon>Pseudomonadati</taxon>
        <taxon>Bacteroidota</taxon>
        <taxon>Flavobacteriia</taxon>
        <taxon>Flavobacteriales</taxon>
        <taxon>Flavobacteriaceae</taxon>
        <taxon>Flavobacterium</taxon>
    </lineage>
</organism>
<sequence length="144" mass="16470">MSNELAVKKTWLQNNRKWLLPTLLGILLCACFFTSTIAEDTTSIIQAYSDTLLYEKAIEKTNKNREVLAVIGRIEPIDKLSIMEGNVVYTNHNNSVATTVRIIGVKEIGKIDIIAHKMNKEWHYQKITIRLKKQKATINVLDQE</sequence>
<evidence type="ECO:0000313" key="1">
    <source>
        <dbReference type="EMBL" id="MBP4138168.1"/>
    </source>
</evidence>
<dbReference type="EMBL" id="JAGFBV010000011">
    <property type="protein sequence ID" value="MBP4138168.1"/>
    <property type="molecule type" value="Genomic_DNA"/>
</dbReference>
<keyword evidence="2" id="KW-1185">Reference proteome</keyword>
<dbReference type="RefSeq" id="WP_210666167.1">
    <property type="nucleotide sequence ID" value="NZ_JAGFBV010000011.1"/>
</dbReference>
<comment type="caution">
    <text evidence="1">The sequence shown here is derived from an EMBL/GenBank/DDBJ whole genome shotgun (WGS) entry which is preliminary data.</text>
</comment>
<protein>
    <submittedName>
        <fullName evidence="1">Uncharacterized protein</fullName>
    </submittedName>
</protein>
<gene>
    <name evidence="1" type="ORF">J3495_08695</name>
</gene>
<proteinExistence type="predicted"/>
<dbReference type="AlphaFoldDB" id="A0A940X5Q4"/>